<evidence type="ECO:0000313" key="5">
    <source>
        <dbReference type="Proteomes" id="UP000321635"/>
    </source>
</evidence>
<proteinExistence type="predicted"/>
<dbReference type="STRING" id="1120919.GCA_000429165_00093"/>
<dbReference type="Pfam" id="PF13432">
    <property type="entry name" value="TPR_16"/>
    <property type="match status" value="3"/>
</dbReference>
<protein>
    <submittedName>
        <fullName evidence="4">Uncharacterized protein</fullName>
    </submittedName>
</protein>
<dbReference type="Gene3D" id="1.25.40.10">
    <property type="entry name" value="Tetratricopeptide repeat domain"/>
    <property type="match status" value="2"/>
</dbReference>
<keyword evidence="5" id="KW-1185">Reference proteome</keyword>
<dbReference type="PROSITE" id="PS50005">
    <property type="entry name" value="TPR"/>
    <property type="match status" value="2"/>
</dbReference>
<comment type="caution">
    <text evidence="4">The sequence shown here is derived from an EMBL/GenBank/DDBJ whole genome shotgun (WGS) entry which is preliminary data.</text>
</comment>
<dbReference type="InterPro" id="IPR002201">
    <property type="entry name" value="Glyco_trans_9"/>
</dbReference>
<dbReference type="PANTHER" id="PTHR44858:SF17">
    <property type="match status" value="1"/>
</dbReference>
<dbReference type="PANTHER" id="PTHR44858">
    <property type="entry name" value="TETRATRICOPEPTIDE REPEAT PROTEIN 6"/>
    <property type="match status" value="1"/>
</dbReference>
<dbReference type="Pfam" id="PF14559">
    <property type="entry name" value="TPR_19"/>
    <property type="match status" value="1"/>
</dbReference>
<keyword evidence="2 3" id="KW-0802">TPR repeat</keyword>
<feature type="repeat" description="TPR" evidence="3">
    <location>
        <begin position="248"/>
        <end position="281"/>
    </location>
</feature>
<keyword evidence="1" id="KW-0677">Repeat</keyword>
<evidence type="ECO:0000313" key="4">
    <source>
        <dbReference type="EMBL" id="GEN58206.1"/>
    </source>
</evidence>
<dbReference type="Gene3D" id="3.40.50.2000">
    <property type="entry name" value="Glycogen Phosphorylase B"/>
    <property type="match status" value="1"/>
</dbReference>
<dbReference type="Proteomes" id="UP000321635">
    <property type="component" value="Unassembled WGS sequence"/>
</dbReference>
<dbReference type="EMBL" id="BJYF01000001">
    <property type="protein sequence ID" value="GEN58206.1"/>
    <property type="molecule type" value="Genomic_DNA"/>
</dbReference>
<dbReference type="GO" id="GO:0016757">
    <property type="term" value="F:glycosyltransferase activity"/>
    <property type="evidence" value="ECO:0007669"/>
    <property type="project" value="InterPro"/>
</dbReference>
<dbReference type="InterPro" id="IPR011990">
    <property type="entry name" value="TPR-like_helical_dom_sf"/>
</dbReference>
<evidence type="ECO:0000256" key="3">
    <source>
        <dbReference type="PROSITE-ProRule" id="PRU00339"/>
    </source>
</evidence>
<reference evidence="4 5" key="1">
    <citation type="submission" date="2019-07" db="EMBL/GenBank/DDBJ databases">
        <title>Whole genome shotgun sequence of Acetobacter nitrogenifigens NBRC 105050.</title>
        <authorList>
            <person name="Hosoyama A."/>
            <person name="Uohara A."/>
            <person name="Ohji S."/>
            <person name="Ichikawa N."/>
        </authorList>
    </citation>
    <scope>NUCLEOTIDE SEQUENCE [LARGE SCALE GENOMIC DNA]</scope>
    <source>
        <strain evidence="4 5">NBRC 105050</strain>
    </source>
</reference>
<dbReference type="SUPFAM" id="SSF48452">
    <property type="entry name" value="TPR-like"/>
    <property type="match status" value="1"/>
</dbReference>
<dbReference type="InterPro" id="IPR019734">
    <property type="entry name" value="TPR_rpt"/>
</dbReference>
<dbReference type="RefSeq" id="WP_246789272.1">
    <property type="nucleotide sequence ID" value="NZ_AUBI01000001.1"/>
</dbReference>
<dbReference type="Pfam" id="PF01075">
    <property type="entry name" value="Glyco_transf_9"/>
    <property type="match status" value="1"/>
</dbReference>
<dbReference type="SUPFAM" id="SSF53756">
    <property type="entry name" value="UDP-Glycosyltransferase/glycogen phosphorylase"/>
    <property type="match status" value="1"/>
</dbReference>
<organism evidence="4 5">
    <name type="scientific">Acetobacter nitrogenifigens DSM 23921 = NBRC 105050</name>
    <dbReference type="NCBI Taxonomy" id="1120919"/>
    <lineage>
        <taxon>Bacteria</taxon>
        <taxon>Pseudomonadati</taxon>
        <taxon>Pseudomonadota</taxon>
        <taxon>Alphaproteobacteria</taxon>
        <taxon>Acetobacterales</taxon>
        <taxon>Acetobacteraceae</taxon>
        <taxon>Acetobacter</taxon>
    </lineage>
</organism>
<dbReference type="SMART" id="SM00028">
    <property type="entry name" value="TPR"/>
    <property type="match status" value="6"/>
</dbReference>
<name>A0A511X5I8_9PROT</name>
<accession>A0A511X5I8</accession>
<sequence>MTGDIPAEITVALGRLEVGDAAGAFDDLRAVLAREPENADVLHALARTAHQVGRYDAAVAYAGKAVRFSSTTDRASAALHVTLGLSLLALGHAEPARAALHVATLAAPDEASPRLALAQALEALGRMDEAMETLRDVIRMRPAEAGFRLVYGRLLERWGKGDAALMAYEDAVTLAVAGDVVTRQHKAELLRRLGRAEEAEQTFAEVRERLPDDPAALANHGAALFDVGRMGEAAEALEASAIASPNSAETQTNLGLVRMACGDLSGADAAFLRASALRPDDPLIALNRGTLLGELGDRDAARGLFASVITARPDGRDAARAWFNLGTLDLAEGRFRDGWRNFEARLAFMPPLPGTELSRWDGRPQAGRVLLTAEQGLGDFIQFLRFVPATLERAPVHLQAPPTMIALLERGVSAPNWARSRESGRLTISADAHDGEASSAHASVLSLPFLLDAGRPPPFLPYLGTGWKDGRNCSVMKIGVCSAGNSSYRFDRRRSIGWEELADLLAIGNVEWRSLQPGACPPNVVPLPEGDMAQTAAIVGELDLVITVDTAIAHLAGAMGKPVWLLNRYGGDWRWAAGSWAKDESGEQRNLWYPSLRMFQQVEPALPERAWRTPVRAVADALRAELRLRGARD</sequence>
<dbReference type="AlphaFoldDB" id="A0A511X5I8"/>
<gene>
    <name evidence="4" type="ORF">ANI02nite_00900</name>
</gene>
<feature type="repeat" description="TPR" evidence="3">
    <location>
        <begin position="111"/>
        <end position="144"/>
    </location>
</feature>
<evidence type="ECO:0000256" key="1">
    <source>
        <dbReference type="ARBA" id="ARBA00022737"/>
    </source>
</evidence>
<dbReference type="InterPro" id="IPR050498">
    <property type="entry name" value="Ycf3"/>
</dbReference>
<evidence type="ECO:0000256" key="2">
    <source>
        <dbReference type="ARBA" id="ARBA00022803"/>
    </source>
</evidence>